<keyword evidence="2" id="KW-0812">Transmembrane</keyword>
<organism evidence="3 4">
    <name type="scientific">Hymenochirus boettgeri</name>
    <name type="common">Congo dwarf clawed frog</name>
    <dbReference type="NCBI Taxonomy" id="247094"/>
    <lineage>
        <taxon>Eukaryota</taxon>
        <taxon>Metazoa</taxon>
        <taxon>Chordata</taxon>
        <taxon>Craniata</taxon>
        <taxon>Vertebrata</taxon>
        <taxon>Euteleostomi</taxon>
        <taxon>Amphibia</taxon>
        <taxon>Batrachia</taxon>
        <taxon>Anura</taxon>
        <taxon>Pipoidea</taxon>
        <taxon>Pipidae</taxon>
        <taxon>Pipinae</taxon>
        <taxon>Hymenochirus</taxon>
    </lineage>
</organism>
<evidence type="ECO:0000313" key="3">
    <source>
        <dbReference type="EMBL" id="KAG8430999.1"/>
    </source>
</evidence>
<sequence>MKMAAVCLVVRRSLRGAVLQGGRGAWPVVPQANMSFATMSRGRKVALSTLGVLVAGGASLALALHRSVKASELELHPPTYPWSHNGHLSSLDHNR</sequence>
<comment type="caution">
    <text evidence="3">The sequence shown here is derived from an EMBL/GenBank/DDBJ whole genome shotgun (WGS) entry which is preliminary data.</text>
</comment>
<reference evidence="3" key="1">
    <citation type="thesis" date="2020" institute="ProQuest LLC" country="789 East Eisenhower Parkway, Ann Arbor, MI, USA">
        <title>Comparative Genomics and Chromosome Evolution.</title>
        <authorList>
            <person name="Mudd A.B."/>
        </authorList>
    </citation>
    <scope>NUCLEOTIDE SEQUENCE</scope>
    <source>
        <strain evidence="3">Female2</strain>
        <tissue evidence="3">Blood</tissue>
    </source>
</reference>
<dbReference type="OrthoDB" id="5925at2759"/>
<dbReference type="AlphaFoldDB" id="A0A8T2IEH3"/>
<keyword evidence="2" id="KW-1133">Transmembrane helix</keyword>
<dbReference type="EMBL" id="JAACNH010000432">
    <property type="protein sequence ID" value="KAG8430999.1"/>
    <property type="molecule type" value="Genomic_DNA"/>
</dbReference>
<keyword evidence="4" id="KW-1185">Reference proteome</keyword>
<keyword evidence="2" id="KW-0472">Membrane</keyword>
<proteinExistence type="predicted"/>
<name>A0A8T2IEH3_9PIPI</name>
<evidence type="ECO:0000256" key="2">
    <source>
        <dbReference type="SAM" id="Phobius"/>
    </source>
</evidence>
<evidence type="ECO:0000313" key="4">
    <source>
        <dbReference type="Proteomes" id="UP000812440"/>
    </source>
</evidence>
<feature type="region of interest" description="Disordered" evidence="1">
    <location>
        <begin position="76"/>
        <end position="95"/>
    </location>
</feature>
<feature type="transmembrane region" description="Helical" evidence="2">
    <location>
        <begin position="45"/>
        <end position="64"/>
    </location>
</feature>
<gene>
    <name evidence="3" type="ORF">GDO86_019585</name>
</gene>
<accession>A0A8T2IEH3</accession>
<evidence type="ECO:0000256" key="1">
    <source>
        <dbReference type="SAM" id="MobiDB-lite"/>
    </source>
</evidence>
<protein>
    <submittedName>
        <fullName evidence="3">Uncharacterized protein</fullName>
    </submittedName>
</protein>
<dbReference type="Proteomes" id="UP000812440">
    <property type="component" value="Unassembled WGS sequence"/>
</dbReference>